<feature type="region of interest" description="Disordered" evidence="1">
    <location>
        <begin position="16"/>
        <end position="57"/>
    </location>
</feature>
<dbReference type="EMBL" id="QGKW02000007">
    <property type="protein sequence ID" value="KAF2620986.1"/>
    <property type="molecule type" value="Genomic_DNA"/>
</dbReference>
<organism evidence="2 3">
    <name type="scientific">Brassica cretica</name>
    <name type="common">Mustard</name>
    <dbReference type="NCBI Taxonomy" id="69181"/>
    <lineage>
        <taxon>Eukaryota</taxon>
        <taxon>Viridiplantae</taxon>
        <taxon>Streptophyta</taxon>
        <taxon>Embryophyta</taxon>
        <taxon>Tracheophyta</taxon>
        <taxon>Spermatophyta</taxon>
        <taxon>Magnoliopsida</taxon>
        <taxon>eudicotyledons</taxon>
        <taxon>Gunneridae</taxon>
        <taxon>Pentapetalae</taxon>
        <taxon>rosids</taxon>
        <taxon>malvids</taxon>
        <taxon>Brassicales</taxon>
        <taxon>Brassicaceae</taxon>
        <taxon>Brassiceae</taxon>
        <taxon>Brassica</taxon>
    </lineage>
</organism>
<gene>
    <name evidence="2" type="ORF">F2Q68_00041456</name>
</gene>
<name>A0A8S9MU49_BRACR</name>
<evidence type="ECO:0000313" key="3">
    <source>
        <dbReference type="Proteomes" id="UP000712281"/>
    </source>
</evidence>
<proteinExistence type="predicted"/>
<comment type="caution">
    <text evidence="2">The sequence shown here is derived from an EMBL/GenBank/DDBJ whole genome shotgun (WGS) entry which is preliminary data.</text>
</comment>
<feature type="compositionally biased region" description="Low complexity" evidence="1">
    <location>
        <begin position="333"/>
        <end position="346"/>
    </location>
</feature>
<feature type="compositionally biased region" description="Polar residues" evidence="1">
    <location>
        <begin position="16"/>
        <end position="35"/>
    </location>
</feature>
<dbReference type="Proteomes" id="UP000712281">
    <property type="component" value="Unassembled WGS sequence"/>
</dbReference>
<feature type="region of interest" description="Disordered" evidence="1">
    <location>
        <begin position="90"/>
        <end position="191"/>
    </location>
</feature>
<dbReference type="AlphaFoldDB" id="A0A8S9MU49"/>
<feature type="region of interest" description="Disordered" evidence="1">
    <location>
        <begin position="257"/>
        <end position="403"/>
    </location>
</feature>
<evidence type="ECO:0000313" key="2">
    <source>
        <dbReference type="EMBL" id="KAF2620986.1"/>
    </source>
</evidence>
<evidence type="ECO:0000256" key="1">
    <source>
        <dbReference type="SAM" id="MobiDB-lite"/>
    </source>
</evidence>
<feature type="compositionally biased region" description="Low complexity" evidence="1">
    <location>
        <begin position="295"/>
        <end position="312"/>
    </location>
</feature>
<reference evidence="2" key="1">
    <citation type="submission" date="2019-12" db="EMBL/GenBank/DDBJ databases">
        <title>Genome sequencing and annotation of Brassica cretica.</title>
        <authorList>
            <person name="Studholme D.J."/>
            <person name="Sarris P.F."/>
        </authorList>
    </citation>
    <scope>NUCLEOTIDE SEQUENCE</scope>
    <source>
        <strain evidence="2">PFS-001/15</strain>
        <tissue evidence="2">Leaf</tissue>
    </source>
</reference>
<sequence>MCFSLSYLASKCHTRNTSPQRASATRSLNEPNSRQLEPRGYHHTSPLKLPPREENFSQRVDRYGRPFGERIKPAQPRGQPLCNKLTPLAQDVSPQGEVPNRDSYAPSRPQSQLAHTDYGSGDAPLRHQARRSPRSPRPSQQLQWREKRKQPLHSTPDRSKGPVTLLTPTDNNSRLRPPLERNLATSDFPALPTIPTTEEVLNELREVTIQYASCADPVERAARQQRILQSETEGLMEKTAASIIEAATVNYHNVLHGSSSTEHETQRENTIVQAPPLRASTSTLPPPARKRGRPTGTSKIAKTSKTSKTSRSQASGAQKALAGASSRKHNLLTPQSSPAASSTPRAPRGRVSTPRGATITADAPADISGPQSQPSNLGPSPPPREHSPAGNQQDFPAQRRPLP</sequence>
<accession>A0A8S9MU49</accession>
<feature type="compositionally biased region" description="Polar residues" evidence="1">
    <location>
        <begin position="369"/>
        <end position="378"/>
    </location>
</feature>
<protein>
    <submittedName>
        <fullName evidence="2">Uncharacterized protein</fullName>
    </submittedName>
</protein>